<dbReference type="InterPro" id="IPR005084">
    <property type="entry name" value="CBM6"/>
</dbReference>
<evidence type="ECO:0000256" key="1">
    <source>
        <dbReference type="ARBA" id="ARBA00022448"/>
    </source>
</evidence>
<dbReference type="SMART" id="SM00606">
    <property type="entry name" value="CBD_IV"/>
    <property type="match status" value="1"/>
</dbReference>
<evidence type="ECO:0000256" key="2">
    <source>
        <dbReference type="ARBA" id="ARBA00022617"/>
    </source>
</evidence>
<feature type="domain" description="CBM6" evidence="11">
    <location>
        <begin position="759"/>
        <end position="907"/>
    </location>
</feature>
<organism evidence="12 13">
    <name type="scientific">Mucilaginibacter panaciglaebae</name>
    <dbReference type="NCBI Taxonomy" id="502331"/>
    <lineage>
        <taxon>Bacteria</taxon>
        <taxon>Pseudomonadati</taxon>
        <taxon>Bacteroidota</taxon>
        <taxon>Sphingobacteriia</taxon>
        <taxon>Sphingobacteriales</taxon>
        <taxon>Sphingobacteriaceae</taxon>
        <taxon>Mucilaginibacter</taxon>
    </lineage>
</organism>
<evidence type="ECO:0000256" key="4">
    <source>
        <dbReference type="ARBA" id="ARBA00022729"/>
    </source>
</evidence>
<evidence type="ECO:0000256" key="8">
    <source>
        <dbReference type="SAM" id="SignalP"/>
    </source>
</evidence>
<feature type="chain" id="PRO_5045274540" description="Cytochrome c" evidence="8">
    <location>
        <begin position="26"/>
        <end position="910"/>
    </location>
</feature>
<keyword evidence="13" id="KW-1185">Reference proteome</keyword>
<dbReference type="CDD" id="cd00146">
    <property type="entry name" value="PKD"/>
    <property type="match status" value="1"/>
</dbReference>
<dbReference type="SUPFAM" id="SSF49299">
    <property type="entry name" value="PKD domain"/>
    <property type="match status" value="1"/>
</dbReference>
<keyword evidence="1" id="KW-0813">Transport</keyword>
<dbReference type="Gene3D" id="2.60.40.10">
    <property type="entry name" value="Immunoglobulins"/>
    <property type="match status" value="1"/>
</dbReference>
<dbReference type="Gene3D" id="2.60.120.260">
    <property type="entry name" value="Galactose-binding domain-like"/>
    <property type="match status" value="1"/>
</dbReference>
<evidence type="ECO:0000259" key="10">
    <source>
        <dbReference type="PROSITE" id="PS51007"/>
    </source>
</evidence>
<dbReference type="InterPro" id="IPR035986">
    <property type="entry name" value="PKD_dom_sf"/>
</dbReference>
<dbReference type="Pfam" id="PF00034">
    <property type="entry name" value="Cytochrom_C"/>
    <property type="match status" value="1"/>
</dbReference>
<evidence type="ECO:0000259" key="11">
    <source>
        <dbReference type="PROSITE" id="PS51175"/>
    </source>
</evidence>
<evidence type="ECO:0008006" key="14">
    <source>
        <dbReference type="Google" id="ProtNLM"/>
    </source>
</evidence>
<dbReference type="PANTHER" id="PTHR19328">
    <property type="entry name" value="HEDGEHOG-INTERACTING PROTEIN"/>
    <property type="match status" value="1"/>
</dbReference>
<keyword evidence="5" id="KW-0249">Electron transport</keyword>
<dbReference type="Gene3D" id="1.10.760.10">
    <property type="entry name" value="Cytochrome c-like domain"/>
    <property type="match status" value="1"/>
</dbReference>
<comment type="caution">
    <text evidence="12">The sequence shown here is derived from an EMBL/GenBank/DDBJ whole genome shotgun (WGS) entry which is preliminary data.</text>
</comment>
<dbReference type="InterPro" id="IPR009056">
    <property type="entry name" value="Cyt_c-like_dom"/>
</dbReference>
<evidence type="ECO:0000313" key="12">
    <source>
        <dbReference type="EMBL" id="GAA4083985.1"/>
    </source>
</evidence>
<dbReference type="InterPro" id="IPR022409">
    <property type="entry name" value="PKD/Chitinase_dom"/>
</dbReference>
<dbReference type="PROSITE" id="PS51007">
    <property type="entry name" value="CYTC"/>
    <property type="match status" value="1"/>
</dbReference>
<dbReference type="InterPro" id="IPR013783">
    <property type="entry name" value="Ig-like_fold"/>
</dbReference>
<dbReference type="Gene3D" id="2.120.10.30">
    <property type="entry name" value="TolB, C-terminal domain"/>
    <property type="match status" value="1"/>
</dbReference>
<dbReference type="Pfam" id="PF18911">
    <property type="entry name" value="PKD_4"/>
    <property type="match status" value="1"/>
</dbReference>
<keyword evidence="4 8" id="KW-0732">Signal</keyword>
<dbReference type="InterPro" id="IPR000601">
    <property type="entry name" value="PKD_dom"/>
</dbReference>
<evidence type="ECO:0000256" key="7">
    <source>
        <dbReference type="PROSITE-ProRule" id="PRU00433"/>
    </source>
</evidence>
<reference evidence="13" key="1">
    <citation type="journal article" date="2019" name="Int. J. Syst. Evol. Microbiol.">
        <title>The Global Catalogue of Microorganisms (GCM) 10K type strain sequencing project: providing services to taxonomists for standard genome sequencing and annotation.</title>
        <authorList>
            <consortium name="The Broad Institute Genomics Platform"/>
            <consortium name="The Broad Institute Genome Sequencing Center for Infectious Disease"/>
            <person name="Wu L."/>
            <person name="Ma J."/>
        </authorList>
    </citation>
    <scope>NUCLEOTIDE SEQUENCE [LARGE SCALE GENOMIC DNA]</scope>
    <source>
        <strain evidence="13">JCM 17085</strain>
    </source>
</reference>
<dbReference type="Proteomes" id="UP001500841">
    <property type="component" value="Unassembled WGS sequence"/>
</dbReference>
<dbReference type="CDD" id="cd04084">
    <property type="entry name" value="CBM6_xylanase-like"/>
    <property type="match status" value="1"/>
</dbReference>
<evidence type="ECO:0000259" key="9">
    <source>
        <dbReference type="PROSITE" id="PS50093"/>
    </source>
</evidence>
<dbReference type="InterPro" id="IPR006584">
    <property type="entry name" value="Cellulose-bd_IV"/>
</dbReference>
<evidence type="ECO:0000313" key="13">
    <source>
        <dbReference type="Proteomes" id="UP001500841"/>
    </source>
</evidence>
<dbReference type="PRINTS" id="PR00606">
    <property type="entry name" value="CYTCHROMECID"/>
</dbReference>
<dbReference type="SMART" id="SM00089">
    <property type="entry name" value="PKD"/>
    <property type="match status" value="1"/>
</dbReference>
<name>A0ABP7W9S7_9SPHI</name>
<dbReference type="SUPFAM" id="SSF49785">
    <property type="entry name" value="Galactose-binding domain-like"/>
    <property type="match status" value="1"/>
</dbReference>
<dbReference type="InterPro" id="IPR002324">
    <property type="entry name" value="Cyt_c_ID"/>
</dbReference>
<evidence type="ECO:0000256" key="6">
    <source>
        <dbReference type="ARBA" id="ARBA00023004"/>
    </source>
</evidence>
<dbReference type="InterPro" id="IPR008979">
    <property type="entry name" value="Galactose-bd-like_sf"/>
</dbReference>
<dbReference type="InterPro" id="IPR012938">
    <property type="entry name" value="Glc/Sorbosone_DH"/>
</dbReference>
<feature type="signal peptide" evidence="8">
    <location>
        <begin position="1"/>
        <end position="25"/>
    </location>
</feature>
<keyword evidence="2 7" id="KW-0349">Heme</keyword>
<evidence type="ECO:0000256" key="5">
    <source>
        <dbReference type="ARBA" id="ARBA00022982"/>
    </source>
</evidence>
<sequence length="910" mass="100938">MRKVKYFKAAITACAAASVSAGLFAFDTIHPGKPAVKKPAKTTIARIIDDPALKKPEDNRFVKTILYNDLNEPMELAVAPDGRVFFIERSGNFFAYTPSTKQTELVHRFDVKAVDKILQGMLGMTIDPDFAINNYIYFYYSTSKGDGLVNRLSRFTISKTNVLNFASEKDLLDVPLDAEVSAHSGGGMDWDKNKNLYLSTGDNTVPFESEGYAPIDQREGRYTFDAERSAGNTNDLRGKVLRIHPEPNGTYTIPAGNLFPKGMDKTRPEIYVMGCRNPYRISVDKETSTLYWGEVGPDAGTNGKQGPRGYDEINQAKKAGNFGWPFFVGDSKPYNKFDFTTKVIGELYDVNAPENTSPNNTGLKILPPATKALVWFPYDTSPEFPELGKGGRCIIGGPVYHYNAALKSKTKFPAYYDKVLFVGDYMRSWIFGVRMDDNLNYKALDQLMETNGDFRRPIDIKFGPEGSMYVLEYGSAYGLDNPDARLVRVDYNGGNRAPVAKIATQDTIGLVPYKVALNQKSYDYDADDKLSYRWTLNGKTLISTAEHPVYTFRKNGVYKVTLKVTDKAGKSSTDTKLIKVGNTLPQVAINTSGNGSFFFPGEETLGYSIAIKDREDKTIDPKRANVRLKYIARVENGQNLVGHQQITPTYNYGKSLMAKSDCKACHAVNTKVLGPAFVEVAKRYKDDKEAVDKLSTKIIKGGNGVWGEHAMSAHPQFSKDDASEIVKYILTLNDTKPVTSLPTQGNVSLKEHVANNNEGRYILTASYTDKGGAITPLTTTESLVLRPAKVKPESADKFDNIDHYNHVIFASNNNSYFMLKDIDLKGIGQLTYSYYSKGLKGTIEVHADTADGPVISTLNFTPTDQKTATEQSTSITAPQGKHDLYFVFAKSSRQAKGNIAVDWVNFEKTK</sequence>
<feature type="domain" description="Cytochrome c" evidence="10">
    <location>
        <begin position="632"/>
        <end position="733"/>
    </location>
</feature>
<dbReference type="PROSITE" id="PS51175">
    <property type="entry name" value="CBM6"/>
    <property type="match status" value="1"/>
</dbReference>
<accession>A0ABP7W9S7</accession>
<dbReference type="Pfam" id="PF07995">
    <property type="entry name" value="GSDH"/>
    <property type="match status" value="1"/>
</dbReference>
<dbReference type="InterPro" id="IPR011042">
    <property type="entry name" value="6-blade_b-propeller_TolB-like"/>
</dbReference>
<dbReference type="InterPro" id="IPR011041">
    <property type="entry name" value="Quinoprot_gluc/sorb_DH_b-prop"/>
</dbReference>
<dbReference type="Pfam" id="PF03422">
    <property type="entry name" value="CBM_6"/>
    <property type="match status" value="1"/>
</dbReference>
<dbReference type="EMBL" id="BAABCV010000001">
    <property type="protein sequence ID" value="GAA4083985.1"/>
    <property type="molecule type" value="Genomic_DNA"/>
</dbReference>
<dbReference type="SUPFAM" id="SSF50952">
    <property type="entry name" value="Soluble quinoprotein glucose dehydrogenase"/>
    <property type="match status" value="1"/>
</dbReference>
<evidence type="ECO:0000256" key="3">
    <source>
        <dbReference type="ARBA" id="ARBA00022723"/>
    </source>
</evidence>
<feature type="domain" description="PKD" evidence="9">
    <location>
        <begin position="526"/>
        <end position="580"/>
    </location>
</feature>
<dbReference type="PROSITE" id="PS50093">
    <property type="entry name" value="PKD"/>
    <property type="match status" value="1"/>
</dbReference>
<keyword evidence="3 7" id="KW-0479">Metal-binding</keyword>
<protein>
    <recommendedName>
        <fullName evidence="14">Cytochrome c</fullName>
    </recommendedName>
</protein>
<dbReference type="SUPFAM" id="SSF46626">
    <property type="entry name" value="Cytochrome c"/>
    <property type="match status" value="1"/>
</dbReference>
<proteinExistence type="predicted"/>
<dbReference type="PANTHER" id="PTHR19328:SF75">
    <property type="entry name" value="ALDOSE SUGAR DEHYDROGENASE YLII"/>
    <property type="match status" value="1"/>
</dbReference>
<keyword evidence="6 7" id="KW-0408">Iron</keyword>
<dbReference type="InterPro" id="IPR036909">
    <property type="entry name" value="Cyt_c-like_dom_sf"/>
</dbReference>
<gene>
    <name evidence="12" type="ORF">GCM10022392_00860</name>
</gene>
<dbReference type="RefSeq" id="WP_345100218.1">
    <property type="nucleotide sequence ID" value="NZ_BAABCV010000001.1"/>
</dbReference>